<keyword evidence="3" id="KW-1185">Reference proteome</keyword>
<dbReference type="AlphaFoldDB" id="A0A0K2GHW0"/>
<keyword evidence="1" id="KW-0472">Membrane</keyword>
<protein>
    <recommendedName>
        <fullName evidence="4">DUF3179 domain-containing protein</fullName>
    </recommendedName>
</protein>
<accession>A0A0K2GHW0</accession>
<dbReference type="KEGG" id="nmv:NITMOv2_4134"/>
<keyword evidence="1" id="KW-0812">Transmembrane</keyword>
<proteinExistence type="predicted"/>
<dbReference type="PATRIC" id="fig|42253.5.peg.4081"/>
<dbReference type="RefSeq" id="WP_202967265.1">
    <property type="nucleotide sequence ID" value="NZ_CP011801.1"/>
</dbReference>
<name>A0A0K2GHW0_NITMO</name>
<evidence type="ECO:0008006" key="4">
    <source>
        <dbReference type="Google" id="ProtNLM"/>
    </source>
</evidence>
<gene>
    <name evidence="2" type="ORF">NITMOv2_4134</name>
</gene>
<dbReference type="STRING" id="42253.NITMOv2_4134"/>
<evidence type="ECO:0000256" key="1">
    <source>
        <dbReference type="SAM" id="Phobius"/>
    </source>
</evidence>
<sequence length="341" mass="37515">MNGRQTADGDRVTGGRLLWSALTSPRWRWTLFLEVGAAIVLAAWLGLGKTPATQFDLTQHSVPLDRIVEGGPGKDGIPAILHPRFVPLSEATFLSDGDRVLGLHAGTEAKAYPIKILNWHEIVNDSIAGKPVVVTYCPLCGSGIAFEAAIQGRPHTFGVSGLLYQSDLLMYDHQTESLWSQIGMQAVAGPLTGEKLWPIFLEHTTWAEWRGAHPTTLVLSTRTGSFRNYESDPYLGYADRPDLMFDTDRVDPRFHPKEWIVGVEVDGVSKAYPFAELKKGPSPVADQVGGRRITVRFNLHAQSASVADDNGKPVPSVTAFWFAWYAFHPKTLVFTAPAPER</sequence>
<evidence type="ECO:0000313" key="3">
    <source>
        <dbReference type="Proteomes" id="UP000069205"/>
    </source>
</evidence>
<dbReference type="EMBL" id="CP011801">
    <property type="protein sequence ID" value="ALA60516.1"/>
    <property type="molecule type" value="Genomic_DNA"/>
</dbReference>
<dbReference type="InterPro" id="IPR021516">
    <property type="entry name" value="DUF3179"/>
</dbReference>
<reference evidence="2 3" key="1">
    <citation type="journal article" date="2015" name="Proc. Natl. Acad. Sci. U.S.A.">
        <title>Expanded metabolic versatility of ubiquitous nitrite-oxidizing bacteria from the genus Nitrospira.</title>
        <authorList>
            <person name="Koch H."/>
            <person name="Lucker S."/>
            <person name="Albertsen M."/>
            <person name="Kitzinger K."/>
            <person name="Herbold C."/>
            <person name="Spieck E."/>
            <person name="Nielsen P.H."/>
            <person name="Wagner M."/>
            <person name="Daims H."/>
        </authorList>
    </citation>
    <scope>NUCLEOTIDE SEQUENCE [LARGE SCALE GENOMIC DNA]</scope>
    <source>
        <strain evidence="2 3">NSP M-1</strain>
    </source>
</reference>
<evidence type="ECO:0000313" key="2">
    <source>
        <dbReference type="EMBL" id="ALA60516.1"/>
    </source>
</evidence>
<dbReference type="Proteomes" id="UP000069205">
    <property type="component" value="Chromosome"/>
</dbReference>
<feature type="transmembrane region" description="Helical" evidence="1">
    <location>
        <begin position="27"/>
        <end position="47"/>
    </location>
</feature>
<dbReference type="Pfam" id="PF11376">
    <property type="entry name" value="DUF3179"/>
    <property type="match status" value="1"/>
</dbReference>
<keyword evidence="1" id="KW-1133">Transmembrane helix</keyword>
<organism evidence="2 3">
    <name type="scientific">Nitrospira moscoviensis</name>
    <dbReference type="NCBI Taxonomy" id="42253"/>
    <lineage>
        <taxon>Bacteria</taxon>
        <taxon>Pseudomonadati</taxon>
        <taxon>Nitrospirota</taxon>
        <taxon>Nitrospiria</taxon>
        <taxon>Nitrospirales</taxon>
        <taxon>Nitrospiraceae</taxon>
        <taxon>Nitrospira</taxon>
    </lineage>
</organism>